<dbReference type="OrthoDB" id="185373at2759"/>
<dbReference type="PANTHER" id="PTHR47938">
    <property type="entry name" value="RESPIRATORY COMPLEX I CHAPERONE (CIA84), PUTATIVE (AFU_ORTHOLOGUE AFUA_2G06020)-RELATED"/>
    <property type="match status" value="1"/>
</dbReference>
<feature type="repeat" description="PPR" evidence="4">
    <location>
        <begin position="425"/>
        <end position="459"/>
    </location>
</feature>
<evidence type="ECO:0008006" key="7">
    <source>
        <dbReference type="Google" id="ProtNLM"/>
    </source>
</evidence>
<evidence type="ECO:0000313" key="5">
    <source>
        <dbReference type="EMBL" id="KAJ1696410.1"/>
    </source>
</evidence>
<feature type="repeat" description="PPR" evidence="4">
    <location>
        <begin position="827"/>
        <end position="861"/>
    </location>
</feature>
<dbReference type="PANTHER" id="PTHR47938:SF19">
    <property type="entry name" value="OS02G0127600 PROTEIN"/>
    <property type="match status" value="1"/>
</dbReference>
<accession>A0A9Q0CME8</accession>
<dbReference type="EMBL" id="JAMQYH010000002">
    <property type="protein sequence ID" value="KAJ1696410.1"/>
    <property type="molecule type" value="Genomic_DNA"/>
</dbReference>
<feature type="repeat" description="PPR" evidence="4">
    <location>
        <begin position="862"/>
        <end position="896"/>
    </location>
</feature>
<feature type="repeat" description="PPR" evidence="4">
    <location>
        <begin position="355"/>
        <end position="389"/>
    </location>
</feature>
<organism evidence="5 6">
    <name type="scientific">Rhynchospora breviuscula</name>
    <dbReference type="NCBI Taxonomy" id="2022672"/>
    <lineage>
        <taxon>Eukaryota</taxon>
        <taxon>Viridiplantae</taxon>
        <taxon>Streptophyta</taxon>
        <taxon>Embryophyta</taxon>
        <taxon>Tracheophyta</taxon>
        <taxon>Spermatophyta</taxon>
        <taxon>Magnoliopsida</taxon>
        <taxon>Liliopsida</taxon>
        <taxon>Poales</taxon>
        <taxon>Cyperaceae</taxon>
        <taxon>Cyperoideae</taxon>
        <taxon>Rhynchosporeae</taxon>
        <taxon>Rhynchospora</taxon>
    </lineage>
</organism>
<dbReference type="InterPro" id="IPR011990">
    <property type="entry name" value="TPR-like_helical_dom_sf"/>
</dbReference>
<dbReference type="Pfam" id="PF01535">
    <property type="entry name" value="PPR"/>
    <property type="match status" value="4"/>
</dbReference>
<feature type="repeat" description="PPR" evidence="4">
    <location>
        <begin position="605"/>
        <end position="639"/>
    </location>
</feature>
<dbReference type="Pfam" id="PF13041">
    <property type="entry name" value="PPR_2"/>
    <property type="match status" value="2"/>
</dbReference>
<name>A0A9Q0CME8_9POAL</name>
<dbReference type="GO" id="GO:0003729">
    <property type="term" value="F:mRNA binding"/>
    <property type="evidence" value="ECO:0007669"/>
    <property type="project" value="TreeGrafter"/>
</dbReference>
<feature type="repeat" description="PPR" evidence="4">
    <location>
        <begin position="535"/>
        <end position="569"/>
    </location>
</feature>
<evidence type="ECO:0000256" key="4">
    <source>
        <dbReference type="PROSITE-ProRule" id="PRU00708"/>
    </source>
</evidence>
<keyword evidence="6" id="KW-1185">Reference proteome</keyword>
<keyword evidence="2" id="KW-0677">Repeat</keyword>
<evidence type="ECO:0000256" key="2">
    <source>
        <dbReference type="ARBA" id="ARBA00022737"/>
    </source>
</evidence>
<evidence type="ECO:0000256" key="1">
    <source>
        <dbReference type="ARBA" id="ARBA00007626"/>
    </source>
</evidence>
<sequence length="908" mass="102360">MSRHLSNSLRRLNRASSSLPLLRFLSNTFSSTPLPPPLPPFTPLLSPPSSSLAATVTAAFSQWFLSHPSNSSNSLLDRIYSALASTSDEHTLDHSLSTLNPPLSETFLLTFLSHKPFFDSAIHDYNKLLLLKLRFFDWSGRRKPYRHSRSVYHALFQLLKKSNKSPLILQWLQLFSTSHKPSRLPHPNPHPSFYDTLVIGYAVAGKPETALGIFGRIRFSGLELQPFTIRVLLNSLVENSLFSFCDSLFPLLPRTDPVAVSIRIKAMCMQKNLDSAESLLRSLPSRLAAREVPVCVLVTAFCKSGKYAKARKVVDDFPSGEVYAVWLKCLVKMGKLSEALGFLADKKVKEDYIPDSTVYSSLIMRLLRGNHLSEAYDLLTEMMEEGIPPTRVTMSAALRFFCKAGFVDVALNLYRSRRELGIDPGGPTFDDLIRALCADGDYDSAYNVVDDSMRKGHFPGRQAFATLASALCREGNLNQVRTLLDASVQQEVRPAADILAGYMAALCKAGNLTEACLVPHTGKDSVGTMESMYKNKSTYISMIRAFALLDRVDTLPRLVIEMQEMGHVPSRSLYRTVIVSLCKMDKYGDVLGLLSEQLQRRNLDERACYHYFIDGAAHAGTPDLAREIYNRMVSAGIEPNWESENLLLHGYLKSSKISDALNFFEFLRGRKEPTSKMYNVMIVGLCRASRPDLAVDFWKEAREKKLIPSLESYEELSLALGSVKDYTTLVKVLDDFCETGRPVSAFLCNVVLMHTLKNRDLLRVWFKLREESKDTDSYGTELNELPHNQSSAQMLLGQLIAAFSGGIRTKKNLDKVAEEFEKYFPMDLYTYNMLLRAFAVGGRMDLARELFNRMYEKGYWPNRWSFDTMVLGFCKEGDKGEAERWRDAMSRNGFSPTQHTMKLLAITS</sequence>
<protein>
    <recommendedName>
        <fullName evidence="7">Pentatricopeptide repeat-containing protein</fullName>
    </recommendedName>
</protein>
<proteinExistence type="inferred from homology"/>
<dbReference type="AlphaFoldDB" id="A0A9Q0CME8"/>
<dbReference type="PROSITE" id="PS51375">
    <property type="entry name" value="PPR"/>
    <property type="match status" value="8"/>
</dbReference>
<dbReference type="Proteomes" id="UP001151287">
    <property type="component" value="Unassembled WGS sequence"/>
</dbReference>
<gene>
    <name evidence="5" type="ORF">LUZ63_004922</name>
</gene>
<reference evidence="5" key="1">
    <citation type="journal article" date="2022" name="Cell">
        <title>Repeat-based holocentromeres influence genome architecture and karyotype evolution.</title>
        <authorList>
            <person name="Hofstatter P.G."/>
            <person name="Thangavel G."/>
            <person name="Lux T."/>
            <person name="Neumann P."/>
            <person name="Vondrak T."/>
            <person name="Novak P."/>
            <person name="Zhang M."/>
            <person name="Costa L."/>
            <person name="Castellani M."/>
            <person name="Scott A."/>
            <person name="Toegelov H."/>
            <person name="Fuchs J."/>
            <person name="Mata-Sucre Y."/>
            <person name="Dias Y."/>
            <person name="Vanzela A.L.L."/>
            <person name="Huettel B."/>
            <person name="Almeida C.C.S."/>
            <person name="Simkova H."/>
            <person name="Souza G."/>
            <person name="Pedrosa-Harand A."/>
            <person name="Macas J."/>
            <person name="Mayer K.F.X."/>
            <person name="Houben A."/>
            <person name="Marques A."/>
        </authorList>
    </citation>
    <scope>NUCLEOTIDE SEQUENCE</scope>
    <source>
        <strain evidence="5">RhyBre1mFocal</strain>
    </source>
</reference>
<comment type="similarity">
    <text evidence="1">Belongs to the PPR family. P subfamily.</text>
</comment>
<comment type="caution">
    <text evidence="5">The sequence shown here is derived from an EMBL/GenBank/DDBJ whole genome shotgun (WGS) entry which is preliminary data.</text>
</comment>
<evidence type="ECO:0000313" key="6">
    <source>
        <dbReference type="Proteomes" id="UP001151287"/>
    </source>
</evidence>
<dbReference type="Gene3D" id="1.25.40.10">
    <property type="entry name" value="Tetratricopeptide repeat domain"/>
    <property type="match status" value="6"/>
</dbReference>
<keyword evidence="3" id="KW-0809">Transit peptide</keyword>
<dbReference type="InterPro" id="IPR002885">
    <property type="entry name" value="PPR_rpt"/>
</dbReference>
<feature type="repeat" description="PPR" evidence="4">
    <location>
        <begin position="390"/>
        <end position="424"/>
    </location>
</feature>
<evidence type="ECO:0000256" key="3">
    <source>
        <dbReference type="ARBA" id="ARBA00022946"/>
    </source>
</evidence>
<dbReference type="NCBIfam" id="TIGR00756">
    <property type="entry name" value="PPR"/>
    <property type="match status" value="5"/>
</dbReference>
<feature type="repeat" description="PPR" evidence="4">
    <location>
        <begin position="674"/>
        <end position="708"/>
    </location>
</feature>